<name>A0ABW8RQQ0_9BACI</name>
<comment type="caution">
    <text evidence="1">The sequence shown here is derived from an EMBL/GenBank/DDBJ whole genome shotgun (WGS) entry which is preliminary data.</text>
</comment>
<organism evidence="1 2">
    <name type="scientific">Bacillus salipaludis</name>
    <dbReference type="NCBI Taxonomy" id="2547811"/>
    <lineage>
        <taxon>Bacteria</taxon>
        <taxon>Bacillati</taxon>
        <taxon>Bacillota</taxon>
        <taxon>Bacilli</taxon>
        <taxon>Bacillales</taxon>
        <taxon>Bacillaceae</taxon>
        <taxon>Bacillus</taxon>
    </lineage>
</organism>
<keyword evidence="2" id="KW-1185">Reference proteome</keyword>
<dbReference type="EMBL" id="JBJHQH010000032">
    <property type="protein sequence ID" value="MFK9095049.1"/>
    <property type="molecule type" value="Genomic_DNA"/>
</dbReference>
<evidence type="ECO:0000313" key="1">
    <source>
        <dbReference type="EMBL" id="MFK9095049.1"/>
    </source>
</evidence>
<reference evidence="1 2" key="1">
    <citation type="submission" date="2024-11" db="EMBL/GenBank/DDBJ databases">
        <authorList>
            <person name="Lucas J.A."/>
        </authorList>
    </citation>
    <scope>NUCLEOTIDE SEQUENCE [LARGE SCALE GENOMIC DNA]</scope>
    <source>
        <strain evidence="1 2">Z 5.4</strain>
    </source>
</reference>
<sequence>MVNPKHILILTFIGKFAEEMKERISVLPGLTKRMVS</sequence>
<dbReference type="Proteomes" id="UP001623041">
    <property type="component" value="Unassembled WGS sequence"/>
</dbReference>
<dbReference type="RefSeq" id="WP_406583489.1">
    <property type="nucleotide sequence ID" value="NZ_JBJHQH010000032.1"/>
</dbReference>
<proteinExistence type="predicted"/>
<evidence type="ECO:0008006" key="3">
    <source>
        <dbReference type="Google" id="ProtNLM"/>
    </source>
</evidence>
<gene>
    <name evidence="1" type="ORF">ACJEBI_26725</name>
</gene>
<evidence type="ECO:0000313" key="2">
    <source>
        <dbReference type="Proteomes" id="UP001623041"/>
    </source>
</evidence>
<accession>A0ABW8RQQ0</accession>
<protein>
    <recommendedName>
        <fullName evidence="3">MarR family transcriptional regulator</fullName>
    </recommendedName>
</protein>